<name>A0A8T3BKI8_DENNO</name>
<keyword evidence="3" id="KW-1185">Reference proteome</keyword>
<reference evidence="2" key="1">
    <citation type="journal article" date="2022" name="Front. Genet.">
        <title>Chromosome-Scale Assembly of the Dendrobium nobile Genome Provides Insights Into the Molecular Mechanism of the Biosynthesis of the Medicinal Active Ingredient of Dendrobium.</title>
        <authorList>
            <person name="Xu Q."/>
            <person name="Niu S.-C."/>
            <person name="Li K.-L."/>
            <person name="Zheng P.-J."/>
            <person name="Zhang X.-J."/>
            <person name="Jia Y."/>
            <person name="Liu Y."/>
            <person name="Niu Y.-X."/>
            <person name="Yu L.-H."/>
            <person name="Chen D.-F."/>
            <person name="Zhang G.-Q."/>
        </authorList>
    </citation>
    <scope>NUCLEOTIDE SEQUENCE</scope>
    <source>
        <tissue evidence="2">Leaf</tissue>
    </source>
</reference>
<keyword evidence="1" id="KW-0472">Membrane</keyword>
<gene>
    <name evidence="2" type="ORF">KFK09_012843</name>
</gene>
<evidence type="ECO:0000256" key="1">
    <source>
        <dbReference type="SAM" id="Phobius"/>
    </source>
</evidence>
<proteinExistence type="predicted"/>
<keyword evidence="1" id="KW-1133">Transmembrane helix</keyword>
<dbReference type="AlphaFoldDB" id="A0A8T3BKI8"/>
<evidence type="ECO:0000313" key="2">
    <source>
        <dbReference type="EMBL" id="KAI0512205.1"/>
    </source>
</evidence>
<keyword evidence="1" id="KW-0812">Transmembrane</keyword>
<feature type="transmembrane region" description="Helical" evidence="1">
    <location>
        <begin position="27"/>
        <end position="45"/>
    </location>
</feature>
<protein>
    <submittedName>
        <fullName evidence="2">Uncharacterized protein</fullName>
    </submittedName>
</protein>
<organism evidence="2 3">
    <name type="scientific">Dendrobium nobile</name>
    <name type="common">Orchid</name>
    <dbReference type="NCBI Taxonomy" id="94219"/>
    <lineage>
        <taxon>Eukaryota</taxon>
        <taxon>Viridiplantae</taxon>
        <taxon>Streptophyta</taxon>
        <taxon>Embryophyta</taxon>
        <taxon>Tracheophyta</taxon>
        <taxon>Spermatophyta</taxon>
        <taxon>Magnoliopsida</taxon>
        <taxon>Liliopsida</taxon>
        <taxon>Asparagales</taxon>
        <taxon>Orchidaceae</taxon>
        <taxon>Epidendroideae</taxon>
        <taxon>Malaxideae</taxon>
        <taxon>Dendrobiinae</taxon>
        <taxon>Dendrobium</taxon>
    </lineage>
</organism>
<evidence type="ECO:0000313" key="3">
    <source>
        <dbReference type="Proteomes" id="UP000829196"/>
    </source>
</evidence>
<accession>A0A8T3BKI8</accession>
<dbReference type="Proteomes" id="UP000829196">
    <property type="component" value="Unassembled WGS sequence"/>
</dbReference>
<feature type="transmembrane region" description="Helical" evidence="1">
    <location>
        <begin position="52"/>
        <end position="71"/>
    </location>
</feature>
<comment type="caution">
    <text evidence="2">The sequence shown here is derived from an EMBL/GenBank/DDBJ whole genome shotgun (WGS) entry which is preliminary data.</text>
</comment>
<dbReference type="EMBL" id="JAGYWB010000009">
    <property type="protein sequence ID" value="KAI0512205.1"/>
    <property type="molecule type" value="Genomic_DNA"/>
</dbReference>
<feature type="transmembrane region" description="Helical" evidence="1">
    <location>
        <begin position="83"/>
        <end position="105"/>
    </location>
</feature>
<sequence length="121" mass="14895">MFYSCFLRDREIDVLGFMGIQGKESLAFFYNNFLILVRCAIYFFFSFTKIFFFLQFLTALFSLYLCLGYFLELLHSFEVEHPFFLLFLFLFFLFFDKRKCCTLVLRDIRSRSYDRAYYCFF</sequence>